<keyword evidence="6" id="KW-1003">Cell membrane</keyword>
<dbReference type="Gene3D" id="2.60.40.4100">
    <property type="entry name" value="Zona pellucida, ZP-C domain"/>
    <property type="match status" value="1"/>
</dbReference>
<gene>
    <name evidence="25" type="primary">LOC121398225</name>
</gene>
<keyword evidence="8 21" id="KW-0245">EGF-like domain</keyword>
<evidence type="ECO:0000313" key="24">
    <source>
        <dbReference type="Proteomes" id="UP000186698"/>
    </source>
</evidence>
<evidence type="ECO:0000313" key="25">
    <source>
        <dbReference type="RefSeq" id="XP_041433045.1"/>
    </source>
</evidence>
<evidence type="ECO:0000256" key="6">
    <source>
        <dbReference type="ARBA" id="ARBA00022475"/>
    </source>
</evidence>
<dbReference type="PROSITE" id="PS01187">
    <property type="entry name" value="EGF_CA"/>
    <property type="match status" value="1"/>
</dbReference>
<dbReference type="FunFam" id="2.60.40.4100:FF:000001">
    <property type="entry name" value="alpha-tectorin isoform X1"/>
    <property type="match status" value="1"/>
</dbReference>
<evidence type="ECO:0000256" key="9">
    <source>
        <dbReference type="ARBA" id="ARBA00022588"/>
    </source>
</evidence>
<comment type="caution">
    <text evidence="21">Lacks conserved residue(s) required for the propagation of feature annotation.</text>
</comment>
<dbReference type="InterPro" id="IPR001507">
    <property type="entry name" value="ZP_dom"/>
</dbReference>
<dbReference type="GO" id="GO:0005509">
    <property type="term" value="F:calcium ion binding"/>
    <property type="evidence" value="ECO:0007669"/>
    <property type="project" value="InterPro"/>
</dbReference>
<dbReference type="AlphaFoldDB" id="A0A1L8EY79"/>
<dbReference type="Pfam" id="PF07645">
    <property type="entry name" value="EGF_CA"/>
    <property type="match status" value="2"/>
</dbReference>
<keyword evidence="16" id="KW-0325">Glycoprotein</keyword>
<dbReference type="InterPro" id="IPR036465">
    <property type="entry name" value="vWFA_dom_sf"/>
</dbReference>
<evidence type="ECO:0000256" key="11">
    <source>
        <dbReference type="ARBA" id="ARBA00022729"/>
    </source>
</evidence>
<dbReference type="CDD" id="cd00054">
    <property type="entry name" value="EGF_CA"/>
    <property type="match status" value="2"/>
</dbReference>
<evidence type="ECO:0000256" key="3">
    <source>
        <dbReference type="ARBA" id="ARBA00004539"/>
    </source>
</evidence>
<keyword evidence="14" id="KW-0472">Membrane</keyword>
<evidence type="ECO:0000256" key="14">
    <source>
        <dbReference type="ARBA" id="ARBA00023136"/>
    </source>
</evidence>
<dbReference type="PROSITE" id="PS51034">
    <property type="entry name" value="ZP_2"/>
    <property type="match status" value="1"/>
</dbReference>
<dbReference type="Proteomes" id="UP000186698">
    <property type="component" value="Chromosome 9_10L"/>
</dbReference>
<dbReference type="InterPro" id="IPR018097">
    <property type="entry name" value="EGF_Ca-bd_CS"/>
</dbReference>
<dbReference type="SMART" id="SM00241">
    <property type="entry name" value="ZP"/>
    <property type="match status" value="1"/>
</dbReference>
<dbReference type="PaxDb" id="8355-A0A1L8EY79"/>
<comment type="subcellular location">
    <subcellularLocation>
        <location evidence="1">Apical cell membrane</location>
        <topology evidence="1">Lipid-anchor</topology>
        <topology evidence="1">GPI-anchor</topology>
    </subcellularLocation>
    <subcellularLocation>
        <location evidence="3">Basolateral cell membrane</location>
        <topology evidence="3">Lipid-anchor</topology>
        <topology evidence="3">GPI-anchor</topology>
    </subcellularLocation>
    <subcellularLocation>
        <location evidence="2">Cell projection</location>
        <location evidence="2">Cilium membrane</location>
    </subcellularLocation>
    <subcellularLocation>
        <location evidence="4">Secreted</location>
    </subcellularLocation>
</comment>
<keyword evidence="13" id="KW-0391">Immunity</keyword>
<keyword evidence="12" id="KW-0677">Repeat</keyword>
<dbReference type="InterPro" id="IPR024731">
    <property type="entry name" value="NELL2-like_EGF"/>
</dbReference>
<dbReference type="SUPFAM" id="SSF57184">
    <property type="entry name" value="Growth factor receptor domain"/>
    <property type="match status" value="1"/>
</dbReference>
<dbReference type="GO" id="GO:0005615">
    <property type="term" value="C:extracellular space"/>
    <property type="evidence" value="ECO:0000318"/>
    <property type="project" value="GO_Central"/>
</dbReference>
<dbReference type="GO" id="GO:0016323">
    <property type="term" value="C:basolateral plasma membrane"/>
    <property type="evidence" value="ECO:0007669"/>
    <property type="project" value="UniProtKB-SubCell"/>
</dbReference>
<dbReference type="InterPro" id="IPR017977">
    <property type="entry name" value="ZP_dom_CS"/>
</dbReference>
<keyword evidence="11 23" id="KW-0732">Signal</keyword>
<evidence type="ECO:0000256" key="23">
    <source>
        <dbReference type="SAM" id="SignalP"/>
    </source>
</evidence>
<dbReference type="Gene3D" id="2.10.25.10">
    <property type="entry name" value="Laminin"/>
    <property type="match status" value="3"/>
</dbReference>
<evidence type="ECO:0000256" key="21">
    <source>
        <dbReference type="PROSITE-ProRule" id="PRU00076"/>
    </source>
</evidence>
<evidence type="ECO:0000256" key="8">
    <source>
        <dbReference type="ARBA" id="ARBA00022536"/>
    </source>
</evidence>
<comment type="subunit">
    <text evidence="20">Homodimer that then polymerizes into long filaments. The filaments can additionally assemble laterally to form a sheet. The filaments consist of a zigzag-shaped backbone with laterally protruding arms which interact with bacterial adhesin fimH. Two fimH molecules can bind to a single UMOD monomer.</text>
</comment>
<dbReference type="PANTHER" id="PTHR14002:SF57">
    <property type="entry name" value="UROMODULIN"/>
    <property type="match status" value="1"/>
</dbReference>
<dbReference type="Pfam" id="PF00100">
    <property type="entry name" value="Zona_pellucida"/>
    <property type="match status" value="1"/>
</dbReference>
<name>A0A1L8EY79_XENLA</name>
<evidence type="ECO:0000256" key="19">
    <source>
        <dbReference type="ARBA" id="ARBA00045741"/>
    </source>
</evidence>
<evidence type="ECO:0000256" key="12">
    <source>
        <dbReference type="ARBA" id="ARBA00022737"/>
    </source>
</evidence>
<evidence type="ECO:0000256" key="10">
    <source>
        <dbReference type="ARBA" id="ARBA00022622"/>
    </source>
</evidence>
<dbReference type="PANTHER" id="PTHR14002">
    <property type="entry name" value="ENDOGLIN/TGF-BETA RECEPTOR TYPE III"/>
    <property type="match status" value="1"/>
</dbReference>
<dbReference type="InterPro" id="IPR055355">
    <property type="entry name" value="ZP-C"/>
</dbReference>
<dbReference type="STRING" id="8355.A0A1L8EY79"/>
<keyword evidence="17" id="KW-0966">Cell projection</keyword>
<dbReference type="InterPro" id="IPR057774">
    <property type="entry name" value="D8C_UMOD/GP2/OIT3-like"/>
</dbReference>
<keyword evidence="10" id="KW-0336">GPI-anchor</keyword>
<dbReference type="Gene3D" id="3.40.50.410">
    <property type="entry name" value="von Willebrand factor, type A domain"/>
    <property type="match status" value="1"/>
</dbReference>
<dbReference type="PRINTS" id="PR00023">
    <property type="entry name" value="ZPELLUCIDA"/>
</dbReference>
<accession>A0A1L8EY79</accession>
<dbReference type="GO" id="GO:1990266">
    <property type="term" value="P:neutrophil migration"/>
    <property type="evidence" value="ECO:0000318"/>
    <property type="project" value="GO_Central"/>
</dbReference>
<dbReference type="Pfam" id="PF25106">
    <property type="entry name" value="VWA_4"/>
    <property type="match status" value="1"/>
</dbReference>
<sequence>MAMHILLALPILFLASDRSHAQVSPTIGTHSLTYLVDTTGSMYYNIQQLKLVNDWLLDQIVAQLPCGDRNYTMVEFNDPTFGQVHTTNSIEKFKSFFHDLYAYDGGDCPELVMNGLKVALETSPPGSIILVLTDASSKDYTDTELINNIRSLINTKQSQVLFLTTGHCWDLNEPSFLIYRDIASQSYGHVFQISILDMGRIFNYLDFTLSRPINSIVKVFYKYYDDLNHCDNFTATDDFTTLLVITDGPITSITIAGPDAKDPNLKTIVSESWGSLYEIKKPAKGSWKICVVSSRTHAVQVEGLTATNDCNPVNTSCEDCDPNAICEEYPEFFQCICKDGFKGDGLSCSDVNECDYHWLNNCTDGYCENTIGSYFCRCPDGYTRGTGNTCVDIDECSSSHLNKCHPSEICINYDGSYMCQCPPGVIGDGFGCQPDPCSKGVCGSNMECIPNDSSYSCSDPCVNHTVLDEPWRSTCSDLYENIRCDSDKVGWYRFIGRGGVRMPQYCVKEKSCNTEAPMWLNGSHPIPADGIVSRQACAHWAGDCCHWSSTVQIKACPGGYHVYKLNRTPTCSLAYCTDARSHNDDCSCTEDEECRFVSRSYGCYCKDNRTISSFKDLTPSVSCGVKIMKTTLRKCQLRALKLEHTYIYLMNSHCYTFLNDNTTNTYSVLSTLQAGNCGTTLTTNRTHAFYKTSFEFLFILYGGIIRDKLITTSTCIYPLDMRLSLITAVNPIISTTNISTNGTGEFKAHMAVFNSSDCKYPYEGTEITLYTHTVIYIGVFLDGPDPSQYALVLKNCYATPSSNPDDPIKYYIIKNRCPVRYDDTVKVQKNGLTSEAQFSFEVFAFALDYKQVYLHCEVYACLSSTGNCAPTCKSRAMDEMTEDTFNIKIGPFIRQDEAPAPAATSTTKSTTSAPAPTTTSSAASGKHSSWAVTVLLMFISLDLFSGK</sequence>
<feature type="signal peptide" evidence="23">
    <location>
        <begin position="1"/>
        <end position="21"/>
    </location>
</feature>
<keyword evidence="24" id="KW-1185">Reference proteome</keyword>
<evidence type="ECO:0000256" key="5">
    <source>
        <dbReference type="ARBA" id="ARBA00015737"/>
    </source>
</evidence>
<keyword evidence="15" id="KW-1015">Disulfide bond</keyword>
<evidence type="ECO:0000256" key="13">
    <source>
        <dbReference type="ARBA" id="ARBA00022859"/>
    </source>
</evidence>
<reference evidence="25" key="1">
    <citation type="submission" date="2025-08" db="UniProtKB">
        <authorList>
            <consortium name="RefSeq"/>
        </authorList>
    </citation>
    <scope>IDENTIFICATION</scope>
    <source>
        <strain evidence="25">J_2021</strain>
        <tissue evidence="25">Erythrocytes</tissue>
    </source>
</reference>
<evidence type="ECO:0000256" key="18">
    <source>
        <dbReference type="ARBA" id="ARBA00023288"/>
    </source>
</evidence>
<dbReference type="GO" id="GO:0045087">
    <property type="term" value="P:innate immune response"/>
    <property type="evidence" value="ECO:0007669"/>
    <property type="project" value="UniProtKB-KW"/>
</dbReference>
<dbReference type="GO" id="GO:0060170">
    <property type="term" value="C:ciliary membrane"/>
    <property type="evidence" value="ECO:0007669"/>
    <property type="project" value="UniProtKB-SubCell"/>
</dbReference>
<evidence type="ECO:0000256" key="20">
    <source>
        <dbReference type="ARBA" id="ARBA00046503"/>
    </source>
</evidence>
<organism evidence="24 25">
    <name type="scientific">Xenopus laevis</name>
    <name type="common">African clawed frog</name>
    <dbReference type="NCBI Taxonomy" id="8355"/>
    <lineage>
        <taxon>Eukaryota</taxon>
        <taxon>Metazoa</taxon>
        <taxon>Chordata</taxon>
        <taxon>Craniata</taxon>
        <taxon>Vertebrata</taxon>
        <taxon>Euteleostomi</taxon>
        <taxon>Amphibia</taxon>
        <taxon>Batrachia</taxon>
        <taxon>Anura</taxon>
        <taxon>Pipoidea</taxon>
        <taxon>Pipidae</taxon>
        <taxon>Xenopodinae</taxon>
        <taxon>Xenopus</taxon>
        <taxon>Xenopus</taxon>
    </lineage>
</organism>
<keyword evidence="18" id="KW-0449">Lipoprotein</keyword>
<dbReference type="SMART" id="SM00181">
    <property type="entry name" value="EGF"/>
    <property type="match status" value="4"/>
</dbReference>
<evidence type="ECO:0000256" key="17">
    <source>
        <dbReference type="ARBA" id="ARBA00023273"/>
    </source>
</evidence>
<protein>
    <recommendedName>
        <fullName evidence="5">Uromodulin</fullName>
    </recommendedName>
</protein>
<keyword evidence="9" id="KW-0399">Innate immunity</keyword>
<dbReference type="GO" id="GO:0016324">
    <property type="term" value="C:apical plasma membrane"/>
    <property type="evidence" value="ECO:0000318"/>
    <property type="project" value="GO_Central"/>
</dbReference>
<dbReference type="OrthoDB" id="2015116at2759"/>
<dbReference type="PROSITE" id="PS50026">
    <property type="entry name" value="EGF_3"/>
    <property type="match status" value="2"/>
</dbReference>
<proteinExistence type="predicted"/>
<evidence type="ECO:0000256" key="7">
    <source>
        <dbReference type="ARBA" id="ARBA00022525"/>
    </source>
</evidence>
<dbReference type="InterPro" id="IPR001881">
    <property type="entry name" value="EGF-like_Ca-bd_dom"/>
</dbReference>
<evidence type="ECO:0000256" key="16">
    <source>
        <dbReference type="ARBA" id="ARBA00023180"/>
    </source>
</evidence>
<dbReference type="InterPro" id="IPR048290">
    <property type="entry name" value="ZP_chr"/>
</dbReference>
<dbReference type="InterPro" id="IPR000152">
    <property type="entry name" value="EGF-type_Asp/Asn_hydroxyl_site"/>
</dbReference>
<dbReference type="InterPro" id="IPR000742">
    <property type="entry name" value="EGF"/>
</dbReference>
<dbReference type="GO" id="GO:0098552">
    <property type="term" value="C:side of membrane"/>
    <property type="evidence" value="ECO:0007669"/>
    <property type="project" value="UniProtKB-KW"/>
</dbReference>
<dbReference type="KEGG" id="xla:121398225"/>
<evidence type="ECO:0000256" key="22">
    <source>
        <dbReference type="SAM" id="MobiDB-lite"/>
    </source>
</evidence>
<evidence type="ECO:0000256" key="1">
    <source>
        <dbReference type="ARBA" id="ARBA00004303"/>
    </source>
</evidence>
<evidence type="ECO:0000256" key="2">
    <source>
        <dbReference type="ARBA" id="ARBA00004309"/>
    </source>
</evidence>
<dbReference type="PROSITE" id="PS00682">
    <property type="entry name" value="ZP_1"/>
    <property type="match status" value="1"/>
</dbReference>
<dbReference type="RefSeq" id="XP_041433045.1">
    <property type="nucleotide sequence ID" value="XM_041577111.1"/>
</dbReference>
<dbReference type="InterPro" id="IPR049883">
    <property type="entry name" value="NOTCH1_EGF-like"/>
</dbReference>
<feature type="chain" id="PRO_5043343752" description="Uromodulin" evidence="23">
    <location>
        <begin position="22"/>
        <end position="947"/>
    </location>
</feature>
<dbReference type="GO" id="GO:0009986">
    <property type="term" value="C:cell surface"/>
    <property type="evidence" value="ECO:0000318"/>
    <property type="project" value="GO_Central"/>
</dbReference>
<dbReference type="Pfam" id="PF23283">
    <property type="entry name" value="D8C_UMOD"/>
    <property type="match status" value="1"/>
</dbReference>
<evidence type="ECO:0000256" key="4">
    <source>
        <dbReference type="ARBA" id="ARBA00004613"/>
    </source>
</evidence>
<dbReference type="InterPro" id="IPR056861">
    <property type="entry name" value="HMCN1-like_VWA"/>
</dbReference>
<feature type="region of interest" description="Disordered" evidence="22">
    <location>
        <begin position="898"/>
        <end position="924"/>
    </location>
</feature>
<comment type="function">
    <text evidence="19">Functions in biogenesis and organization of the apical membrane of epithelial cells of the thick ascending limb of Henle's loop (TALH), where it promotes formation of complex filamentous gel-like structure that may play a role in the water barrier permeability. May serve as a receptor for binding and endocytosis of cytokines (IL-1, IL-2) and TNF. Facilitates neutrophil migration across renal epithelia.</text>
</comment>
<dbReference type="SUPFAM" id="SSF53300">
    <property type="entry name" value="vWA-like"/>
    <property type="match status" value="1"/>
</dbReference>
<dbReference type="Pfam" id="PF12947">
    <property type="entry name" value="EGF_3"/>
    <property type="match status" value="1"/>
</dbReference>
<dbReference type="InterPro" id="IPR009030">
    <property type="entry name" value="Growth_fac_rcpt_cys_sf"/>
</dbReference>
<dbReference type="PROSITE" id="PS00010">
    <property type="entry name" value="ASX_HYDROXYL"/>
    <property type="match status" value="2"/>
</dbReference>
<keyword evidence="7" id="KW-0964">Secreted</keyword>
<dbReference type="SMART" id="SM00179">
    <property type="entry name" value="EGF_CA"/>
    <property type="match status" value="3"/>
</dbReference>
<evidence type="ECO:0000256" key="15">
    <source>
        <dbReference type="ARBA" id="ARBA00023157"/>
    </source>
</evidence>
<dbReference type="FunFam" id="2.10.25.10:FF:000005">
    <property type="entry name" value="Fibrillin 2"/>
    <property type="match status" value="1"/>
</dbReference>
<dbReference type="InterPro" id="IPR042235">
    <property type="entry name" value="ZP-C_dom"/>
</dbReference>
<dbReference type="PROSITE" id="PS01186">
    <property type="entry name" value="EGF_2"/>
    <property type="match status" value="2"/>
</dbReference>
<dbReference type="GeneID" id="121398225"/>